<keyword evidence="5 10" id="KW-0418">Kinase</keyword>
<protein>
    <recommendedName>
        <fullName evidence="2">histidine kinase</fullName>
        <ecNumber evidence="2">2.7.13.3</ecNumber>
    </recommendedName>
</protein>
<feature type="transmembrane region" description="Helical" evidence="8">
    <location>
        <begin position="31"/>
        <end position="49"/>
    </location>
</feature>
<dbReference type="EMBL" id="QICL01000042">
    <property type="protein sequence ID" value="PXV58877.1"/>
    <property type="molecule type" value="Genomic_DNA"/>
</dbReference>
<dbReference type="GO" id="GO:0005524">
    <property type="term" value="F:ATP binding"/>
    <property type="evidence" value="ECO:0007669"/>
    <property type="project" value="UniProtKB-KW"/>
</dbReference>
<dbReference type="PANTHER" id="PTHR43065:SF46">
    <property type="entry name" value="C4-DICARBOXYLATE TRANSPORT SENSOR PROTEIN DCTB"/>
    <property type="match status" value="1"/>
</dbReference>
<feature type="transmembrane region" description="Helical" evidence="8">
    <location>
        <begin position="7"/>
        <end position="25"/>
    </location>
</feature>
<keyword evidence="11" id="KW-1185">Reference proteome</keyword>
<evidence type="ECO:0000256" key="2">
    <source>
        <dbReference type="ARBA" id="ARBA00012438"/>
    </source>
</evidence>
<evidence type="ECO:0000313" key="10">
    <source>
        <dbReference type="EMBL" id="PXV58877.1"/>
    </source>
</evidence>
<keyword evidence="3" id="KW-0808">Transferase</keyword>
<name>A0A2V3PKQ5_9BACT</name>
<dbReference type="PANTHER" id="PTHR43065">
    <property type="entry name" value="SENSOR HISTIDINE KINASE"/>
    <property type="match status" value="1"/>
</dbReference>
<evidence type="ECO:0000256" key="7">
    <source>
        <dbReference type="ARBA" id="ARBA00023012"/>
    </source>
</evidence>
<dbReference type="Gene3D" id="3.30.565.10">
    <property type="entry name" value="Histidine kinase-like ATPase, C-terminal domain"/>
    <property type="match status" value="1"/>
</dbReference>
<keyword evidence="8" id="KW-1133">Transmembrane helix</keyword>
<dbReference type="RefSeq" id="WP_110312510.1">
    <property type="nucleotide sequence ID" value="NZ_QICL01000042.1"/>
</dbReference>
<dbReference type="Proteomes" id="UP000247973">
    <property type="component" value="Unassembled WGS sequence"/>
</dbReference>
<evidence type="ECO:0000256" key="5">
    <source>
        <dbReference type="ARBA" id="ARBA00022777"/>
    </source>
</evidence>
<dbReference type="OrthoDB" id="1931120at2"/>
<dbReference type="InterPro" id="IPR036890">
    <property type="entry name" value="HATPase_C_sf"/>
</dbReference>
<dbReference type="EC" id="2.7.13.3" evidence="2"/>
<keyword evidence="7" id="KW-0902">Two-component regulatory system</keyword>
<dbReference type="GO" id="GO:0000155">
    <property type="term" value="F:phosphorelay sensor kinase activity"/>
    <property type="evidence" value="ECO:0007669"/>
    <property type="project" value="InterPro"/>
</dbReference>
<comment type="catalytic activity">
    <reaction evidence="1">
        <text>ATP + protein L-histidine = ADP + protein N-phospho-L-histidine.</text>
        <dbReference type="EC" id="2.7.13.3"/>
    </reaction>
</comment>
<dbReference type="SUPFAM" id="SSF47384">
    <property type="entry name" value="Homodimeric domain of signal transducing histidine kinase"/>
    <property type="match status" value="1"/>
</dbReference>
<dbReference type="Gene3D" id="3.30.450.20">
    <property type="entry name" value="PAS domain"/>
    <property type="match status" value="1"/>
</dbReference>
<evidence type="ECO:0000256" key="3">
    <source>
        <dbReference type="ARBA" id="ARBA00022679"/>
    </source>
</evidence>
<feature type="domain" description="Histidine kinase" evidence="9">
    <location>
        <begin position="227"/>
        <end position="432"/>
    </location>
</feature>
<dbReference type="InterPro" id="IPR003594">
    <property type="entry name" value="HATPase_dom"/>
</dbReference>
<keyword evidence="8" id="KW-0812">Transmembrane</keyword>
<sequence length="432" mass="49173">MKKHQRALILKILPVILLSTAIGISLFYGEYILSIFLALAVYYAVYNLIRFHNQTIMDSKRLIDAIRFSEFNISFNNIITKGLYADLGIEMENSIGLFNEKMQEKESELSFYDILLNRIDFAIIVLNQSKKIKWINKAALELFGKPRPKQLSDLKSVSAELPKILEKLTPKEMKILKLQKEHDELNLAVTMVSASIRGEELKIFNLKNIQPVLDESESEAWKKLIRILTHEIMNSITPIISLAETFSEQEDSNYDPEMMNRAMQTIHRRSKGLVQFVNNYQRLARIPAPDFTTFGLHQIMEDITNLLRAHQIVFLYSINPGDISIRADRGQIEQVLINLIKNAWEACSQNEVPIINVKIEKDIYQRPLILISDNGTGILPDVLDKIFIPFFTTKKEGSGIGLSICRQIISTHGGTITVSSNLDGGTCFTISL</sequence>
<evidence type="ECO:0000256" key="4">
    <source>
        <dbReference type="ARBA" id="ARBA00022741"/>
    </source>
</evidence>
<gene>
    <name evidence="10" type="ORF">CLV62_14224</name>
</gene>
<evidence type="ECO:0000313" key="11">
    <source>
        <dbReference type="Proteomes" id="UP000247973"/>
    </source>
</evidence>
<keyword evidence="6" id="KW-0067">ATP-binding</keyword>
<comment type="caution">
    <text evidence="10">The sequence shown here is derived from an EMBL/GenBank/DDBJ whole genome shotgun (WGS) entry which is preliminary data.</text>
</comment>
<dbReference type="PRINTS" id="PR00344">
    <property type="entry name" value="BCTRLSENSOR"/>
</dbReference>
<organism evidence="10 11">
    <name type="scientific">Dysgonomonas alginatilytica</name>
    <dbReference type="NCBI Taxonomy" id="1605892"/>
    <lineage>
        <taxon>Bacteria</taxon>
        <taxon>Pseudomonadati</taxon>
        <taxon>Bacteroidota</taxon>
        <taxon>Bacteroidia</taxon>
        <taxon>Bacteroidales</taxon>
        <taxon>Dysgonomonadaceae</taxon>
        <taxon>Dysgonomonas</taxon>
    </lineage>
</organism>
<evidence type="ECO:0000256" key="8">
    <source>
        <dbReference type="SAM" id="Phobius"/>
    </source>
</evidence>
<reference evidence="10 11" key="1">
    <citation type="submission" date="2018-03" db="EMBL/GenBank/DDBJ databases">
        <title>Genomic Encyclopedia of Archaeal and Bacterial Type Strains, Phase II (KMG-II): from individual species to whole genera.</title>
        <authorList>
            <person name="Goeker M."/>
        </authorList>
    </citation>
    <scope>NUCLEOTIDE SEQUENCE [LARGE SCALE GENOMIC DNA]</scope>
    <source>
        <strain evidence="10 11">DSM 100214</strain>
    </source>
</reference>
<evidence type="ECO:0000256" key="6">
    <source>
        <dbReference type="ARBA" id="ARBA00022840"/>
    </source>
</evidence>
<accession>A0A2V3PKQ5</accession>
<dbReference type="PROSITE" id="PS50109">
    <property type="entry name" value="HIS_KIN"/>
    <property type="match status" value="1"/>
</dbReference>
<dbReference type="InterPro" id="IPR036097">
    <property type="entry name" value="HisK_dim/P_sf"/>
</dbReference>
<dbReference type="InterPro" id="IPR004358">
    <property type="entry name" value="Sig_transdc_His_kin-like_C"/>
</dbReference>
<evidence type="ECO:0000259" key="9">
    <source>
        <dbReference type="PROSITE" id="PS50109"/>
    </source>
</evidence>
<dbReference type="InterPro" id="IPR005467">
    <property type="entry name" value="His_kinase_dom"/>
</dbReference>
<dbReference type="AlphaFoldDB" id="A0A2V3PKQ5"/>
<dbReference type="Pfam" id="PF02518">
    <property type="entry name" value="HATPase_c"/>
    <property type="match status" value="1"/>
</dbReference>
<keyword evidence="8" id="KW-0472">Membrane</keyword>
<proteinExistence type="predicted"/>
<evidence type="ECO:0000256" key="1">
    <source>
        <dbReference type="ARBA" id="ARBA00000085"/>
    </source>
</evidence>
<keyword evidence="4" id="KW-0547">Nucleotide-binding</keyword>
<dbReference type="SMART" id="SM00387">
    <property type="entry name" value="HATPase_c"/>
    <property type="match status" value="1"/>
</dbReference>
<dbReference type="SUPFAM" id="SSF55874">
    <property type="entry name" value="ATPase domain of HSP90 chaperone/DNA topoisomerase II/histidine kinase"/>
    <property type="match status" value="1"/>
</dbReference>